<evidence type="ECO:0000313" key="2">
    <source>
        <dbReference type="EMBL" id="KIZ04591.1"/>
    </source>
</evidence>
<gene>
    <name evidence="2" type="ORF">MNEG_3367</name>
</gene>
<evidence type="ECO:0000259" key="1">
    <source>
        <dbReference type="PROSITE" id="PS50206"/>
    </source>
</evidence>
<dbReference type="EMBL" id="KK100641">
    <property type="protein sequence ID" value="KIZ04591.1"/>
    <property type="molecule type" value="Genomic_DNA"/>
</dbReference>
<protein>
    <recommendedName>
        <fullName evidence="1">Rhodanese domain-containing protein</fullName>
    </recommendedName>
</protein>
<sequence length="66" mass="7144">MPGSVVEDVAAEAAQALLAAGYTSVAELAGGYRAWDLAYRPDGRKRERGNWADRSSGDLEWWTASN</sequence>
<dbReference type="GeneID" id="25736245"/>
<dbReference type="OrthoDB" id="2014558at2759"/>
<reference evidence="2 3" key="1">
    <citation type="journal article" date="2013" name="BMC Genomics">
        <title>Reconstruction of the lipid metabolism for the microalga Monoraphidium neglectum from its genome sequence reveals characteristics suitable for biofuel production.</title>
        <authorList>
            <person name="Bogen C."/>
            <person name="Al-Dilaimi A."/>
            <person name="Albersmeier A."/>
            <person name="Wichmann J."/>
            <person name="Grundmann M."/>
            <person name="Rupp O."/>
            <person name="Lauersen K.J."/>
            <person name="Blifernez-Klassen O."/>
            <person name="Kalinowski J."/>
            <person name="Goesmann A."/>
            <person name="Mussgnug J.H."/>
            <person name="Kruse O."/>
        </authorList>
    </citation>
    <scope>NUCLEOTIDE SEQUENCE [LARGE SCALE GENOMIC DNA]</scope>
    <source>
        <strain evidence="2 3">SAG 48.87</strain>
    </source>
</reference>
<dbReference type="KEGG" id="mng:MNEG_3367"/>
<dbReference type="SUPFAM" id="SSF52821">
    <property type="entry name" value="Rhodanese/Cell cycle control phosphatase"/>
    <property type="match status" value="1"/>
</dbReference>
<dbReference type="Gene3D" id="3.40.250.10">
    <property type="entry name" value="Rhodanese-like domain"/>
    <property type="match status" value="1"/>
</dbReference>
<proteinExistence type="predicted"/>
<dbReference type="InterPro" id="IPR036873">
    <property type="entry name" value="Rhodanese-like_dom_sf"/>
</dbReference>
<dbReference type="AlphaFoldDB" id="A0A0D2NHZ3"/>
<accession>A0A0D2NHZ3</accession>
<name>A0A0D2NHZ3_9CHLO</name>
<dbReference type="InterPro" id="IPR001763">
    <property type="entry name" value="Rhodanese-like_dom"/>
</dbReference>
<keyword evidence="3" id="KW-1185">Reference proteome</keyword>
<evidence type="ECO:0000313" key="3">
    <source>
        <dbReference type="Proteomes" id="UP000054498"/>
    </source>
</evidence>
<organism evidence="2 3">
    <name type="scientific">Monoraphidium neglectum</name>
    <dbReference type="NCBI Taxonomy" id="145388"/>
    <lineage>
        <taxon>Eukaryota</taxon>
        <taxon>Viridiplantae</taxon>
        <taxon>Chlorophyta</taxon>
        <taxon>core chlorophytes</taxon>
        <taxon>Chlorophyceae</taxon>
        <taxon>CS clade</taxon>
        <taxon>Sphaeropleales</taxon>
        <taxon>Selenastraceae</taxon>
        <taxon>Monoraphidium</taxon>
    </lineage>
</organism>
<dbReference type="RefSeq" id="XP_013903610.1">
    <property type="nucleotide sequence ID" value="XM_014048156.1"/>
</dbReference>
<dbReference type="Proteomes" id="UP000054498">
    <property type="component" value="Unassembled WGS sequence"/>
</dbReference>
<feature type="domain" description="Rhodanese" evidence="1">
    <location>
        <begin position="10"/>
        <end position="44"/>
    </location>
</feature>
<dbReference type="PROSITE" id="PS50206">
    <property type="entry name" value="RHODANESE_3"/>
    <property type="match status" value="1"/>
</dbReference>